<evidence type="ECO:0000313" key="2">
    <source>
        <dbReference type="EMBL" id="OCT97034.1"/>
    </source>
</evidence>
<protein>
    <submittedName>
        <fullName evidence="2">Uncharacterized protein</fullName>
    </submittedName>
</protein>
<name>A0A974DS18_XENLA</name>
<evidence type="ECO:0000313" key="3">
    <source>
        <dbReference type="Proteomes" id="UP000694892"/>
    </source>
</evidence>
<dbReference type="Proteomes" id="UP000694892">
    <property type="component" value="Chromosome 1S"/>
</dbReference>
<evidence type="ECO:0000256" key="1">
    <source>
        <dbReference type="SAM" id="Phobius"/>
    </source>
</evidence>
<keyword evidence="1" id="KW-0812">Transmembrane</keyword>
<dbReference type="AlphaFoldDB" id="A0A974DS18"/>
<reference evidence="3" key="1">
    <citation type="journal article" date="2016" name="Nature">
        <title>Genome evolution in the allotetraploid frog Xenopus laevis.</title>
        <authorList>
            <person name="Session A.M."/>
            <person name="Uno Y."/>
            <person name="Kwon T."/>
            <person name="Chapman J.A."/>
            <person name="Toyoda A."/>
            <person name="Takahashi S."/>
            <person name="Fukui A."/>
            <person name="Hikosaka A."/>
            <person name="Suzuki A."/>
            <person name="Kondo M."/>
            <person name="van Heeringen S.J."/>
            <person name="Quigley I."/>
            <person name="Heinz S."/>
            <person name="Ogino H."/>
            <person name="Ochi H."/>
            <person name="Hellsten U."/>
            <person name="Lyons J.B."/>
            <person name="Simakov O."/>
            <person name="Putnam N."/>
            <person name="Stites J."/>
            <person name="Kuroki Y."/>
            <person name="Tanaka T."/>
            <person name="Michiue T."/>
            <person name="Watanabe M."/>
            <person name="Bogdanovic O."/>
            <person name="Lister R."/>
            <person name="Georgiou G."/>
            <person name="Paranjpe S.S."/>
            <person name="van Kruijsbergen I."/>
            <person name="Shu S."/>
            <person name="Carlson J."/>
            <person name="Kinoshita T."/>
            <person name="Ohta Y."/>
            <person name="Mawaribuchi S."/>
            <person name="Jenkins J."/>
            <person name="Grimwood J."/>
            <person name="Schmutz J."/>
            <person name="Mitros T."/>
            <person name="Mozaffari S.V."/>
            <person name="Suzuki Y."/>
            <person name="Haramoto Y."/>
            <person name="Yamamoto T.S."/>
            <person name="Takagi C."/>
            <person name="Heald R."/>
            <person name="Miller K."/>
            <person name="Haudenschild C."/>
            <person name="Kitzman J."/>
            <person name="Nakayama T."/>
            <person name="Izutsu Y."/>
            <person name="Robert J."/>
            <person name="Fortriede J."/>
            <person name="Burns K."/>
            <person name="Lotay V."/>
            <person name="Karimi K."/>
            <person name="Yasuoka Y."/>
            <person name="Dichmann D.S."/>
            <person name="Flajnik M.F."/>
            <person name="Houston D.W."/>
            <person name="Shendure J."/>
            <person name="DuPasquier L."/>
            <person name="Vize P.D."/>
            <person name="Zorn A.M."/>
            <person name="Ito M."/>
            <person name="Marcotte E.M."/>
            <person name="Wallingford J.B."/>
            <person name="Ito Y."/>
            <person name="Asashima M."/>
            <person name="Ueno N."/>
            <person name="Matsuda Y."/>
            <person name="Veenstra G.J."/>
            <person name="Fujiyama A."/>
            <person name="Harland R.M."/>
            <person name="Taira M."/>
            <person name="Rokhsar D.S."/>
        </authorList>
    </citation>
    <scope>NUCLEOTIDE SEQUENCE [LARGE SCALE GENOMIC DNA]</scope>
    <source>
        <strain evidence="3">J</strain>
    </source>
</reference>
<accession>A0A974DS18</accession>
<keyword evidence="1" id="KW-1133">Transmembrane helix</keyword>
<gene>
    <name evidence="2" type="ORF">XELAEV_18009254mg</name>
</gene>
<dbReference type="EMBL" id="CM004467">
    <property type="protein sequence ID" value="OCT97034.1"/>
    <property type="molecule type" value="Genomic_DNA"/>
</dbReference>
<feature type="transmembrane region" description="Helical" evidence="1">
    <location>
        <begin position="26"/>
        <end position="47"/>
    </location>
</feature>
<keyword evidence="1" id="KW-0472">Membrane</keyword>
<organism evidence="2 3">
    <name type="scientific">Xenopus laevis</name>
    <name type="common">African clawed frog</name>
    <dbReference type="NCBI Taxonomy" id="8355"/>
    <lineage>
        <taxon>Eukaryota</taxon>
        <taxon>Metazoa</taxon>
        <taxon>Chordata</taxon>
        <taxon>Craniata</taxon>
        <taxon>Vertebrata</taxon>
        <taxon>Euteleostomi</taxon>
        <taxon>Amphibia</taxon>
        <taxon>Batrachia</taxon>
        <taxon>Anura</taxon>
        <taxon>Pipoidea</taxon>
        <taxon>Pipidae</taxon>
        <taxon>Xenopodinae</taxon>
        <taxon>Xenopus</taxon>
        <taxon>Xenopus</taxon>
    </lineage>
</organism>
<feature type="transmembrane region" description="Helical" evidence="1">
    <location>
        <begin position="59"/>
        <end position="78"/>
    </location>
</feature>
<proteinExistence type="predicted"/>
<sequence>MGDDCPFVMCIGLTALRLLGIAPSSMFVWCVFLFCSCFSFLSQWNVLCSRVSNVCPFSLWLTVQSFYSLTAGGPLFGLK</sequence>